<dbReference type="EMBL" id="JAULBC010000005">
    <property type="protein sequence ID" value="MEX6689228.1"/>
    <property type="molecule type" value="Genomic_DNA"/>
</dbReference>
<comment type="caution">
    <text evidence="1">The sequence shown here is derived from an EMBL/GenBank/DDBJ whole genome shotgun (WGS) entry which is preliminary data.</text>
</comment>
<sequence length="284" mass="30666">MPLSDIYNCDDQIGTHIFDPCPTNREYGRVRSAGFIKKTYLATLLAAPTTDTAWKAGIESGDIIVIPETAGSFDPGDPKELKGYGNRKSSNGPRAQQLVFNDPNYTDNYQFYNALTNITQFVVFFRTSSLVHIADEPAVIVAKDKVEDDLESEVTWEVTSKWDSINIPSIHDAANLASIFDGSYVAAPTSFDSNITPGASAVTASANGITFTVPTADADLKLEFNKITSPSGTPISMTLKIGTTTVATVDYPSDYANKPFRFTDSAGTQHTGIFRSSTGNTTLT</sequence>
<dbReference type="RefSeq" id="WP_369330634.1">
    <property type="nucleotide sequence ID" value="NZ_JAULBC010000005.1"/>
</dbReference>
<keyword evidence="2" id="KW-1185">Reference proteome</keyword>
<dbReference type="Proteomes" id="UP001560573">
    <property type="component" value="Unassembled WGS sequence"/>
</dbReference>
<gene>
    <name evidence="1" type="ORF">QTN47_17090</name>
</gene>
<organism evidence="1 2">
    <name type="scientific">Danxiaibacter flavus</name>
    <dbReference type="NCBI Taxonomy" id="3049108"/>
    <lineage>
        <taxon>Bacteria</taxon>
        <taxon>Pseudomonadati</taxon>
        <taxon>Bacteroidota</taxon>
        <taxon>Chitinophagia</taxon>
        <taxon>Chitinophagales</taxon>
        <taxon>Chitinophagaceae</taxon>
        <taxon>Danxiaibacter</taxon>
    </lineage>
</organism>
<name>A0ABV3ZHB7_9BACT</name>
<proteinExistence type="predicted"/>
<reference evidence="1 2" key="1">
    <citation type="submission" date="2023-07" db="EMBL/GenBank/DDBJ databases">
        <authorList>
            <person name="Lian W.-H."/>
        </authorList>
    </citation>
    <scope>NUCLEOTIDE SEQUENCE [LARGE SCALE GENOMIC DNA]</scope>
    <source>
        <strain evidence="1 2">SYSU DXS3180</strain>
    </source>
</reference>
<evidence type="ECO:0000313" key="2">
    <source>
        <dbReference type="Proteomes" id="UP001560573"/>
    </source>
</evidence>
<protein>
    <submittedName>
        <fullName evidence="1">Uncharacterized protein</fullName>
    </submittedName>
</protein>
<evidence type="ECO:0000313" key="1">
    <source>
        <dbReference type="EMBL" id="MEX6689228.1"/>
    </source>
</evidence>
<accession>A0ABV3ZHB7</accession>